<accession>A0A8H3BGG1</accession>
<evidence type="ECO:0008006" key="3">
    <source>
        <dbReference type="Google" id="ProtNLM"/>
    </source>
</evidence>
<organism evidence="1 2">
    <name type="scientific">Rhizoctonia solani</name>
    <dbReference type="NCBI Taxonomy" id="456999"/>
    <lineage>
        <taxon>Eukaryota</taxon>
        <taxon>Fungi</taxon>
        <taxon>Dikarya</taxon>
        <taxon>Basidiomycota</taxon>
        <taxon>Agaricomycotina</taxon>
        <taxon>Agaricomycetes</taxon>
        <taxon>Cantharellales</taxon>
        <taxon>Ceratobasidiaceae</taxon>
        <taxon>Rhizoctonia</taxon>
    </lineage>
</organism>
<dbReference type="EMBL" id="CAJMWS010000624">
    <property type="protein sequence ID" value="CAE6455622.1"/>
    <property type="molecule type" value="Genomic_DNA"/>
</dbReference>
<proteinExistence type="predicted"/>
<dbReference type="Proteomes" id="UP000663846">
    <property type="component" value="Unassembled WGS sequence"/>
</dbReference>
<protein>
    <recommendedName>
        <fullName evidence="3">F-box domain-containing protein</fullName>
    </recommendedName>
</protein>
<evidence type="ECO:0000313" key="1">
    <source>
        <dbReference type="EMBL" id="CAE6455622.1"/>
    </source>
</evidence>
<reference evidence="1" key="1">
    <citation type="submission" date="2021-01" db="EMBL/GenBank/DDBJ databases">
        <authorList>
            <person name="Kaushik A."/>
        </authorList>
    </citation>
    <scope>NUCLEOTIDE SEQUENCE</scope>
    <source>
        <strain evidence="1">AG1-1C</strain>
    </source>
</reference>
<evidence type="ECO:0000313" key="2">
    <source>
        <dbReference type="Proteomes" id="UP000663846"/>
    </source>
</evidence>
<gene>
    <name evidence="1" type="ORF">RDB_LOCUS151802</name>
</gene>
<name>A0A8H3BGG1_9AGAM</name>
<dbReference type="AlphaFoldDB" id="A0A8H3BGG1"/>
<sequence length="518" mass="58061">MDINNAGNPRSKSALANALPSEIITHIFYIILVNAHRCLVSRMPGAPTDVTYPKLHPIDTLAHICSYWRQVALTSPLLWTHIDIALNHELSPTLVERAGLYANRAGQVPLNIHIADAGFERDQGPFRLVLADKMVPISVLNSSSPDYLRPLEFAFLDSHRATVPIRSLEIDIIVFGHFHQRQGDAIGYFLSRCQPGIFNQYIARITCVGSYDICSVLQPEDISYEGHTDRTHTINLPNQYFEALWLPVRTLRTNGLCPHWSSQAYHGLSELQIQGKTPRLIASQLMGILRASPGLRVLCLDAVVYRDSEEIEPIPLNDLERLSVATANWLAIEHEVLSTDDILDMLSPGLKPLRFSGYRGSMESYRKFACRTNIAHLYIEGNSSISLLHSINAGGYLQTLVFNALLLENDLARLIFGEDNFQEAELVCETSTATPQIETVYLISSLNLPFEGLLRFIKRYSIKRLVMCGGVLSYWGTKGVCVSDTKELIKAKLSTITTCEVQYYGFKDPMPIDLGDWK</sequence>
<comment type="caution">
    <text evidence="1">The sequence shown here is derived from an EMBL/GenBank/DDBJ whole genome shotgun (WGS) entry which is preliminary data.</text>
</comment>